<comment type="caution">
    <text evidence="2">The sequence shown here is derived from an EMBL/GenBank/DDBJ whole genome shotgun (WGS) entry which is preliminary data.</text>
</comment>
<organism evidence="2 3">
    <name type="scientific">Trema orientale</name>
    <name type="common">Charcoal tree</name>
    <name type="synonym">Celtis orientalis</name>
    <dbReference type="NCBI Taxonomy" id="63057"/>
    <lineage>
        <taxon>Eukaryota</taxon>
        <taxon>Viridiplantae</taxon>
        <taxon>Streptophyta</taxon>
        <taxon>Embryophyta</taxon>
        <taxon>Tracheophyta</taxon>
        <taxon>Spermatophyta</taxon>
        <taxon>Magnoliopsida</taxon>
        <taxon>eudicotyledons</taxon>
        <taxon>Gunneridae</taxon>
        <taxon>Pentapetalae</taxon>
        <taxon>rosids</taxon>
        <taxon>fabids</taxon>
        <taxon>Rosales</taxon>
        <taxon>Cannabaceae</taxon>
        <taxon>Trema</taxon>
    </lineage>
</organism>
<protein>
    <recommendedName>
        <fullName evidence="1">KIB1-4 beta-propeller domain-containing protein</fullName>
    </recommendedName>
</protein>
<name>A0A2P5AME5_TREOI</name>
<dbReference type="OrthoDB" id="1855887at2759"/>
<evidence type="ECO:0000313" key="3">
    <source>
        <dbReference type="Proteomes" id="UP000237000"/>
    </source>
</evidence>
<dbReference type="AlphaFoldDB" id="A0A2P5AME5"/>
<dbReference type="InterPro" id="IPR050942">
    <property type="entry name" value="F-box_BR-signaling"/>
</dbReference>
<dbReference type="InParanoid" id="A0A2P5AME5"/>
<feature type="non-terminal residue" evidence="2">
    <location>
        <position position="1"/>
    </location>
</feature>
<dbReference type="PANTHER" id="PTHR44259:SF107">
    <property type="entry name" value="F-BOX PROTEIN SKIP23-LIKE"/>
    <property type="match status" value="1"/>
</dbReference>
<accession>A0A2P5AME5</accession>
<proteinExistence type="predicted"/>
<dbReference type="EMBL" id="JXTC01000778">
    <property type="protein sequence ID" value="PON37727.1"/>
    <property type="molecule type" value="Genomic_DNA"/>
</dbReference>
<reference evidence="3" key="1">
    <citation type="submission" date="2016-06" db="EMBL/GenBank/DDBJ databases">
        <title>Parallel loss of symbiosis genes in relatives of nitrogen-fixing non-legume Parasponia.</title>
        <authorList>
            <person name="Van Velzen R."/>
            <person name="Holmer R."/>
            <person name="Bu F."/>
            <person name="Rutten L."/>
            <person name="Van Zeijl A."/>
            <person name="Liu W."/>
            <person name="Santuari L."/>
            <person name="Cao Q."/>
            <person name="Sharma T."/>
            <person name="Shen D."/>
            <person name="Roswanjaya Y."/>
            <person name="Wardhani T."/>
            <person name="Kalhor M.S."/>
            <person name="Jansen J."/>
            <person name="Van den Hoogen J."/>
            <person name="Gungor B."/>
            <person name="Hartog M."/>
            <person name="Hontelez J."/>
            <person name="Verver J."/>
            <person name="Yang W.-C."/>
            <person name="Schijlen E."/>
            <person name="Repin R."/>
            <person name="Schilthuizen M."/>
            <person name="Schranz E."/>
            <person name="Heidstra R."/>
            <person name="Miyata K."/>
            <person name="Fedorova E."/>
            <person name="Kohlen W."/>
            <person name="Bisseling T."/>
            <person name="Smit S."/>
            <person name="Geurts R."/>
        </authorList>
    </citation>
    <scope>NUCLEOTIDE SEQUENCE [LARGE SCALE GENOMIC DNA]</scope>
    <source>
        <strain evidence="3">cv. RG33-2</strain>
    </source>
</reference>
<dbReference type="Proteomes" id="UP000237000">
    <property type="component" value="Unassembled WGS sequence"/>
</dbReference>
<sequence length="382" mass="44100">LDSILEKLESSTDFIKYGVVCLSWHHVTKDNQSKRSKMLHHHEVPMLLVPNEQEYSWSIYNVLEDKFLDLNSSISYNKRFCGSSQGWLGVVNNDYTVTLNRPYFTSKGDISDGNTSIQLPQLFPPETFLMNPEDLQVIEDDPDDIYVFGYDYHVKKIFITADPLSSLKDCTLFVIYGQYYELACMRYEKDKTWKKIADGLLGFEDMVYYKNQLYAIDSSSKFRSIDLCNGTINWVAPELHFPPAPSRYLVESCGELLLVERYIEFRGPNALEQETTAFTVLKFDLDRANWIEIESLGTVALFVGDNSAISVVASNFNRCPANCIYFTHDEVAIPSRTDKFFDLGVYSLESKCFTLHYNLDRTTFHRMFQRPPIWIVPLPNGH</sequence>
<dbReference type="PANTHER" id="PTHR44259">
    <property type="entry name" value="OS07G0183000 PROTEIN-RELATED"/>
    <property type="match status" value="1"/>
</dbReference>
<keyword evidence="3" id="KW-1185">Reference proteome</keyword>
<dbReference type="Pfam" id="PF03478">
    <property type="entry name" value="Beta-prop_KIB1-4"/>
    <property type="match status" value="1"/>
</dbReference>
<gene>
    <name evidence="2" type="ORF">TorRG33x02_346790</name>
</gene>
<evidence type="ECO:0000259" key="1">
    <source>
        <dbReference type="Pfam" id="PF03478"/>
    </source>
</evidence>
<evidence type="ECO:0000313" key="2">
    <source>
        <dbReference type="EMBL" id="PON37727.1"/>
    </source>
</evidence>
<dbReference type="InterPro" id="IPR005174">
    <property type="entry name" value="KIB1-4_b-propeller"/>
</dbReference>
<dbReference type="STRING" id="63057.A0A2P5AME5"/>
<feature type="domain" description="KIB1-4 beta-propeller" evidence="1">
    <location>
        <begin position="66"/>
        <end position="347"/>
    </location>
</feature>